<dbReference type="AlphaFoldDB" id="A0A3N8NHI5"/>
<organism evidence="2 3">
    <name type="scientific">Burkholderia contaminans</name>
    <dbReference type="NCBI Taxonomy" id="488447"/>
    <lineage>
        <taxon>Bacteria</taxon>
        <taxon>Pseudomonadati</taxon>
        <taxon>Pseudomonadota</taxon>
        <taxon>Betaproteobacteria</taxon>
        <taxon>Burkholderiales</taxon>
        <taxon>Burkholderiaceae</taxon>
        <taxon>Burkholderia</taxon>
        <taxon>Burkholderia cepacia complex</taxon>
    </lineage>
</organism>
<dbReference type="Proteomes" id="UP000269271">
    <property type="component" value="Unassembled WGS sequence"/>
</dbReference>
<evidence type="ECO:0000313" key="2">
    <source>
        <dbReference type="EMBL" id="RQT24321.1"/>
    </source>
</evidence>
<evidence type="ECO:0000313" key="3">
    <source>
        <dbReference type="Proteomes" id="UP000269271"/>
    </source>
</evidence>
<gene>
    <name evidence="2" type="ORF">DF037_23555</name>
</gene>
<protein>
    <submittedName>
        <fullName evidence="2">Uncharacterized protein</fullName>
    </submittedName>
</protein>
<reference evidence="2 3" key="1">
    <citation type="submission" date="2018-08" db="EMBL/GenBank/DDBJ databases">
        <title>Comparative analysis of Burkholderia isolates from Puerto Rico.</title>
        <authorList>
            <person name="Hall C."/>
            <person name="Sahl J."/>
            <person name="Wagner D."/>
        </authorList>
    </citation>
    <scope>NUCLEOTIDE SEQUENCE [LARGE SCALE GENOMIC DNA]</scope>
    <source>
        <strain evidence="2 3">Bp9001</strain>
    </source>
</reference>
<proteinExistence type="predicted"/>
<accession>A0A3N8NHI5</accession>
<feature type="region of interest" description="Disordered" evidence="1">
    <location>
        <begin position="58"/>
        <end position="78"/>
    </location>
</feature>
<evidence type="ECO:0000256" key="1">
    <source>
        <dbReference type="SAM" id="MobiDB-lite"/>
    </source>
</evidence>
<name>A0A3N8NHI5_9BURK</name>
<sequence>MRHGLPSPWVAGRTAYARWAAAGTPGAEKCRNRGNRSGGCGEGKACWIAGSARWPKGRLVGDSPMMERRGNKDPAKFPFHPPEYVSQLTIKWELIQ</sequence>
<comment type="caution">
    <text evidence="2">The sequence shown here is derived from an EMBL/GenBank/DDBJ whole genome shotgun (WGS) entry which is preliminary data.</text>
</comment>
<dbReference type="EMBL" id="QTQX01000016">
    <property type="protein sequence ID" value="RQT24321.1"/>
    <property type="molecule type" value="Genomic_DNA"/>
</dbReference>
<feature type="compositionally biased region" description="Basic and acidic residues" evidence="1">
    <location>
        <begin position="65"/>
        <end position="75"/>
    </location>
</feature>